<dbReference type="Proteomes" id="UP000037510">
    <property type="component" value="Unassembled WGS sequence"/>
</dbReference>
<organism evidence="1 2">
    <name type="scientific">Operophtera brumata</name>
    <name type="common">Winter moth</name>
    <name type="synonym">Phalaena brumata</name>
    <dbReference type="NCBI Taxonomy" id="104452"/>
    <lineage>
        <taxon>Eukaryota</taxon>
        <taxon>Metazoa</taxon>
        <taxon>Ecdysozoa</taxon>
        <taxon>Arthropoda</taxon>
        <taxon>Hexapoda</taxon>
        <taxon>Insecta</taxon>
        <taxon>Pterygota</taxon>
        <taxon>Neoptera</taxon>
        <taxon>Endopterygota</taxon>
        <taxon>Lepidoptera</taxon>
        <taxon>Glossata</taxon>
        <taxon>Ditrysia</taxon>
        <taxon>Geometroidea</taxon>
        <taxon>Geometridae</taxon>
        <taxon>Larentiinae</taxon>
        <taxon>Operophtera</taxon>
    </lineage>
</organism>
<feature type="non-terminal residue" evidence="1">
    <location>
        <position position="1"/>
    </location>
</feature>
<feature type="non-terminal residue" evidence="1">
    <location>
        <position position="422"/>
    </location>
</feature>
<dbReference type="PANTHER" id="PTHR10974">
    <property type="entry name" value="FI08016P-RELATED"/>
    <property type="match status" value="1"/>
</dbReference>
<dbReference type="Gene3D" id="3.40.720.10">
    <property type="entry name" value="Alkaline Phosphatase, subunit A"/>
    <property type="match status" value="1"/>
</dbReference>
<gene>
    <name evidence="1" type="ORF">OBRU01_14076</name>
</gene>
<evidence type="ECO:0000313" key="2">
    <source>
        <dbReference type="Proteomes" id="UP000037510"/>
    </source>
</evidence>
<dbReference type="PANTHER" id="PTHR10974:SF9">
    <property type="entry name" value="DUF229 DOMAIN CONTAINING PROTEIN-RELATED"/>
    <property type="match status" value="1"/>
</dbReference>
<evidence type="ECO:0000313" key="1">
    <source>
        <dbReference type="EMBL" id="KOB71215.1"/>
    </source>
</evidence>
<dbReference type="STRING" id="104452.A0A0L7L769"/>
<sequence>CVIPNYAKKLKLTETKDRKQSCGQRAIFVGYNTFPNLMSVLTGMNMSSIYSACHPNMYSCNELMIWSKFRKAGYTTAYGEDYLRLPDTFFRHNGFKYTPTHHYMRPFFITGEQQNGNVICTGHRSSGKQILNYAYDFADTYKSQSFFGMFWINSYSHNLDNLPSLFENDLLNFFEKARESDILNNTFIVFFSDHGIRYGPMRLLEESYYEERLPMFFVWVPNEFRTLHKQEYYNLQLNQNRLVTPYDLYATLAKISNMSANSADITSEACPSCKNLFEEITTHRTCAEAGVISKWCSCHDMKSVDRTIDRDATNSLQLAVSYVQGMANEIQTIDGMKCHSLQLEAVLRTHAFKGVNKTYYVVAFQMKPGQVVYETTVLKENNEYSILDSVDTLTAYNVRGNCVKNENDRKYCVCKKLNIVRT</sequence>
<reference evidence="1 2" key="1">
    <citation type="journal article" date="2015" name="Genome Biol. Evol.">
        <title>The genome of winter moth (Operophtera brumata) provides a genomic perspective on sexual dimorphism and phenology.</title>
        <authorList>
            <person name="Derks M.F."/>
            <person name="Smit S."/>
            <person name="Salis L."/>
            <person name="Schijlen E."/>
            <person name="Bossers A."/>
            <person name="Mateman C."/>
            <person name="Pijl A.S."/>
            <person name="de Ridder D."/>
            <person name="Groenen M.A."/>
            <person name="Visser M.E."/>
            <person name="Megens H.J."/>
        </authorList>
    </citation>
    <scope>NUCLEOTIDE SEQUENCE [LARGE SCALE GENOMIC DNA]</scope>
    <source>
        <strain evidence="1">WM2013NL</strain>
        <tissue evidence="1">Head and thorax</tissue>
    </source>
</reference>
<dbReference type="EMBL" id="JTDY01002543">
    <property type="protein sequence ID" value="KOB71215.1"/>
    <property type="molecule type" value="Genomic_DNA"/>
</dbReference>
<dbReference type="InterPro" id="IPR004245">
    <property type="entry name" value="DUF229"/>
</dbReference>
<dbReference type="GO" id="GO:0005615">
    <property type="term" value="C:extracellular space"/>
    <property type="evidence" value="ECO:0007669"/>
    <property type="project" value="TreeGrafter"/>
</dbReference>
<dbReference type="Pfam" id="PF02995">
    <property type="entry name" value="DUF229"/>
    <property type="match status" value="1"/>
</dbReference>
<comment type="caution">
    <text evidence="1">The sequence shown here is derived from an EMBL/GenBank/DDBJ whole genome shotgun (WGS) entry which is preliminary data.</text>
</comment>
<dbReference type="SUPFAM" id="SSF53649">
    <property type="entry name" value="Alkaline phosphatase-like"/>
    <property type="match status" value="1"/>
</dbReference>
<name>A0A0L7L769_OPEBR</name>
<keyword evidence="2" id="KW-1185">Reference proteome</keyword>
<accession>A0A0L7L769</accession>
<dbReference type="CDD" id="cd16021">
    <property type="entry name" value="ALP_like"/>
    <property type="match status" value="1"/>
</dbReference>
<evidence type="ECO:0008006" key="3">
    <source>
        <dbReference type="Google" id="ProtNLM"/>
    </source>
</evidence>
<dbReference type="AlphaFoldDB" id="A0A0L7L769"/>
<dbReference type="InterPro" id="IPR017850">
    <property type="entry name" value="Alkaline_phosphatase_core_sf"/>
</dbReference>
<dbReference type="FunFam" id="3.40.720.10:FF:000017">
    <property type="entry name" value="Predicted protein"/>
    <property type="match status" value="1"/>
</dbReference>
<proteinExistence type="predicted"/>
<protein>
    <recommendedName>
        <fullName evidence="3">Sulfatase N-terminal domain-containing protein</fullName>
    </recommendedName>
</protein>